<organism evidence="2 3">
    <name type="scientific">Hoeflea ulvae</name>
    <dbReference type="NCBI Taxonomy" id="2983764"/>
    <lineage>
        <taxon>Bacteria</taxon>
        <taxon>Pseudomonadati</taxon>
        <taxon>Pseudomonadota</taxon>
        <taxon>Alphaproteobacteria</taxon>
        <taxon>Hyphomicrobiales</taxon>
        <taxon>Rhizobiaceae</taxon>
        <taxon>Hoeflea</taxon>
    </lineage>
</organism>
<feature type="chain" id="PRO_5047491000" evidence="1">
    <location>
        <begin position="31"/>
        <end position="147"/>
    </location>
</feature>
<dbReference type="EMBL" id="JAOVZQ010000001">
    <property type="protein sequence ID" value="MCY0096626.1"/>
    <property type="molecule type" value="Genomic_DNA"/>
</dbReference>
<feature type="signal peptide" evidence="1">
    <location>
        <begin position="1"/>
        <end position="30"/>
    </location>
</feature>
<dbReference type="PROSITE" id="PS51318">
    <property type="entry name" value="TAT"/>
    <property type="match status" value="1"/>
</dbReference>
<evidence type="ECO:0000256" key="1">
    <source>
        <dbReference type="SAM" id="SignalP"/>
    </source>
</evidence>
<dbReference type="InterPro" id="IPR024651">
    <property type="entry name" value="FAD-SLDH_ssu"/>
</dbReference>
<protein>
    <submittedName>
        <fullName evidence="2">Sorbitol dehydrogenase family protein</fullName>
    </submittedName>
</protein>
<evidence type="ECO:0000313" key="3">
    <source>
        <dbReference type="Proteomes" id="UP001081283"/>
    </source>
</evidence>
<dbReference type="Pfam" id="PF12318">
    <property type="entry name" value="FAD-SLDH"/>
    <property type="match status" value="1"/>
</dbReference>
<proteinExistence type="predicted"/>
<name>A0ABT3YL29_9HYPH</name>
<evidence type="ECO:0000313" key="2">
    <source>
        <dbReference type="EMBL" id="MCY0096626.1"/>
    </source>
</evidence>
<keyword evidence="1" id="KW-0732">Signal</keyword>
<sequence length="147" mass="15518">MTKPKSTLPLNATRRSILIGGSALAASAFAQFPNNAFAATIDADGFLELSKKLTGHSDLSADDALKMFEAFKAIGKGDDLAALAEGDADPELGNEVVASWYSGVSPDPDSEEVITYTEALMWPAMSYTKPMGYCGGETGYWADPPES</sequence>
<dbReference type="InterPro" id="IPR006311">
    <property type="entry name" value="TAT_signal"/>
</dbReference>
<keyword evidence="3" id="KW-1185">Reference proteome</keyword>
<comment type="caution">
    <text evidence="2">The sequence shown here is derived from an EMBL/GenBank/DDBJ whole genome shotgun (WGS) entry which is preliminary data.</text>
</comment>
<dbReference type="RefSeq" id="WP_267614437.1">
    <property type="nucleotide sequence ID" value="NZ_JAOVZQ010000001.1"/>
</dbReference>
<reference evidence="2" key="1">
    <citation type="submission" date="2022-10" db="EMBL/GenBank/DDBJ databases">
        <title>Hoeflea sp. J2-29, isolated from marine algae.</title>
        <authorList>
            <person name="Kristyanto S."/>
            <person name="Kim J.M."/>
            <person name="Jeon C.O."/>
        </authorList>
    </citation>
    <scope>NUCLEOTIDE SEQUENCE</scope>
    <source>
        <strain evidence="2">J2-29</strain>
    </source>
</reference>
<gene>
    <name evidence="2" type="ORF">OEG82_21805</name>
</gene>
<dbReference type="Proteomes" id="UP001081283">
    <property type="component" value="Unassembled WGS sequence"/>
</dbReference>
<accession>A0ABT3YL29</accession>